<keyword evidence="9 11" id="KW-0472">Membrane</keyword>
<evidence type="ECO:0000256" key="4">
    <source>
        <dbReference type="ARBA" id="ARBA00013208"/>
    </source>
</evidence>
<comment type="function">
    <text evidence="10">Catalytic component of the signal peptidase complex (SPC) which catalyzes the cleavage of N-terminal signal sequences from nascent proteins as they are translocated into the lumen of the endoplasmic reticulum. Specifically cleaves N-terminal signal peptides that contain a hydrophobic alpha-helix (h-region) shorter than 18-20 amino acids.</text>
</comment>
<dbReference type="PRINTS" id="PR00728">
    <property type="entry name" value="SIGNALPTASE"/>
</dbReference>
<dbReference type="GO" id="GO:0005787">
    <property type="term" value="C:signal peptidase complex"/>
    <property type="evidence" value="ECO:0007669"/>
    <property type="project" value="TreeGrafter"/>
</dbReference>
<keyword evidence="7 11" id="KW-0812">Transmembrane</keyword>
<sequence>MDTFNAIRGMNKREFASQTVSLLYVVASALVIWKMLSVVTDCESPIVVVLTGSMEPAFWRGDILFLYMGKEPFQVGDIVVYKQPGKEIPIVHRLTTLHVDNKGRVKMLTKGDNNHSNDRYGIYNQDIWWLEREHIIGRVKGYLPYVGMVTIIMNDYPMVKFAVIGILAIMTLTSKEQ</sequence>
<comment type="caution">
    <text evidence="12">The sequence shown here is derived from an EMBL/GenBank/DDBJ whole genome shotgun (WGS) entry which is preliminary data.</text>
</comment>
<dbReference type="SUPFAM" id="SSF51306">
    <property type="entry name" value="LexA/Signal peptidase"/>
    <property type="match status" value="1"/>
</dbReference>
<dbReference type="Proteomes" id="UP001431209">
    <property type="component" value="Unassembled WGS sequence"/>
</dbReference>
<protein>
    <recommendedName>
        <fullName evidence="5">Signal peptidase complex catalytic subunit SEC11</fullName>
        <ecNumber evidence="4">3.4.21.89</ecNumber>
    </recommendedName>
    <alternativeName>
        <fullName evidence="6">Signal peptidase complex catalytic subunit sec11</fullName>
    </alternativeName>
</protein>
<proteinExistence type="inferred from homology"/>
<evidence type="ECO:0000256" key="3">
    <source>
        <dbReference type="ARBA" id="ARBA00011035"/>
    </source>
</evidence>
<organism evidence="12 13">
    <name type="scientific">Acrasis kona</name>
    <dbReference type="NCBI Taxonomy" id="1008807"/>
    <lineage>
        <taxon>Eukaryota</taxon>
        <taxon>Discoba</taxon>
        <taxon>Heterolobosea</taxon>
        <taxon>Tetramitia</taxon>
        <taxon>Eutetramitia</taxon>
        <taxon>Acrasidae</taxon>
        <taxon>Acrasis</taxon>
    </lineage>
</organism>
<dbReference type="GO" id="GO:0006465">
    <property type="term" value="P:signal peptide processing"/>
    <property type="evidence" value="ECO:0007669"/>
    <property type="project" value="InterPro"/>
</dbReference>
<dbReference type="InterPro" id="IPR036286">
    <property type="entry name" value="LexA/Signal_pep-like_sf"/>
</dbReference>
<comment type="similarity">
    <text evidence="3">Belongs to the peptidase S26B family.</text>
</comment>
<accession>A0AAW2YN59</accession>
<evidence type="ECO:0000256" key="11">
    <source>
        <dbReference type="SAM" id="Phobius"/>
    </source>
</evidence>
<keyword evidence="8 11" id="KW-1133">Transmembrane helix</keyword>
<evidence type="ECO:0000256" key="10">
    <source>
        <dbReference type="ARBA" id="ARBA00045533"/>
    </source>
</evidence>
<dbReference type="GO" id="GO:0009003">
    <property type="term" value="F:signal peptidase activity"/>
    <property type="evidence" value="ECO:0007669"/>
    <property type="project" value="UniProtKB-EC"/>
</dbReference>
<gene>
    <name evidence="12" type="ORF">AKO1_008566</name>
</gene>
<dbReference type="CDD" id="cd06462">
    <property type="entry name" value="Peptidase_S24_S26"/>
    <property type="match status" value="1"/>
</dbReference>
<comment type="subcellular location">
    <subcellularLocation>
        <location evidence="2">Endoplasmic reticulum membrane</location>
        <topology evidence="2">Single-pass type II membrane protein</topology>
    </subcellularLocation>
</comment>
<dbReference type="NCBIfam" id="TIGR02228">
    <property type="entry name" value="sigpep_I_arch"/>
    <property type="match status" value="1"/>
</dbReference>
<dbReference type="AlphaFoldDB" id="A0AAW2YN59"/>
<feature type="transmembrane region" description="Helical" evidence="11">
    <location>
        <begin position="21"/>
        <end position="39"/>
    </location>
</feature>
<dbReference type="PANTHER" id="PTHR10806">
    <property type="entry name" value="SIGNAL PEPTIDASE COMPLEX CATALYTIC SUBUNIT SEC11"/>
    <property type="match status" value="1"/>
</dbReference>
<evidence type="ECO:0000256" key="6">
    <source>
        <dbReference type="ARBA" id="ARBA00021755"/>
    </source>
</evidence>
<comment type="catalytic activity">
    <reaction evidence="1">
        <text>Cleavage of hydrophobic, N-terminal signal or leader sequences from secreted and periplasmic proteins.</text>
        <dbReference type="EC" id="3.4.21.89"/>
    </reaction>
</comment>
<evidence type="ECO:0000256" key="2">
    <source>
        <dbReference type="ARBA" id="ARBA00004648"/>
    </source>
</evidence>
<dbReference type="Gene3D" id="2.10.109.10">
    <property type="entry name" value="Umud Fragment, subunit A"/>
    <property type="match status" value="1"/>
</dbReference>
<evidence type="ECO:0000313" key="13">
    <source>
        <dbReference type="Proteomes" id="UP001431209"/>
    </source>
</evidence>
<name>A0AAW2YN59_9EUKA</name>
<reference evidence="12 13" key="1">
    <citation type="submission" date="2024-03" db="EMBL/GenBank/DDBJ databases">
        <title>The Acrasis kona genome and developmental transcriptomes reveal deep origins of eukaryotic multicellular pathways.</title>
        <authorList>
            <person name="Sheikh S."/>
            <person name="Fu C.-J."/>
            <person name="Brown M.W."/>
            <person name="Baldauf S.L."/>
        </authorList>
    </citation>
    <scope>NUCLEOTIDE SEQUENCE [LARGE SCALE GENOMIC DNA]</scope>
    <source>
        <strain evidence="12 13">ATCC MYA-3509</strain>
    </source>
</reference>
<evidence type="ECO:0000313" key="12">
    <source>
        <dbReference type="EMBL" id="KAL0478333.1"/>
    </source>
</evidence>
<keyword evidence="13" id="KW-1185">Reference proteome</keyword>
<dbReference type="InterPro" id="IPR001733">
    <property type="entry name" value="Peptidase_S26B"/>
</dbReference>
<evidence type="ECO:0000256" key="8">
    <source>
        <dbReference type="ARBA" id="ARBA00022989"/>
    </source>
</evidence>
<evidence type="ECO:0000256" key="1">
    <source>
        <dbReference type="ARBA" id="ARBA00000677"/>
    </source>
</evidence>
<dbReference type="EMBL" id="JAOPGA020000365">
    <property type="protein sequence ID" value="KAL0478333.1"/>
    <property type="molecule type" value="Genomic_DNA"/>
</dbReference>
<evidence type="ECO:0000256" key="9">
    <source>
        <dbReference type="ARBA" id="ARBA00023136"/>
    </source>
</evidence>
<evidence type="ECO:0000256" key="7">
    <source>
        <dbReference type="ARBA" id="ARBA00022692"/>
    </source>
</evidence>
<dbReference type="PANTHER" id="PTHR10806:SF6">
    <property type="entry name" value="SIGNAL PEPTIDASE COMPLEX CATALYTIC SUBUNIT SEC11"/>
    <property type="match status" value="1"/>
</dbReference>
<evidence type="ECO:0000256" key="5">
    <source>
        <dbReference type="ARBA" id="ARBA00019685"/>
    </source>
</evidence>
<dbReference type="EC" id="3.4.21.89" evidence="4"/>